<dbReference type="SUPFAM" id="SSF50978">
    <property type="entry name" value="WD40 repeat-like"/>
    <property type="match status" value="1"/>
</dbReference>
<dbReference type="Gene3D" id="2.130.10.10">
    <property type="entry name" value="YVTN repeat-like/Quinoprotein amine dehydrogenase"/>
    <property type="match status" value="1"/>
</dbReference>
<dbReference type="SMART" id="SM01167">
    <property type="entry name" value="DUF1900"/>
    <property type="match status" value="1"/>
</dbReference>
<dbReference type="Proteomes" id="UP000887574">
    <property type="component" value="Unplaced"/>
</dbReference>
<dbReference type="PROSITE" id="PS50294">
    <property type="entry name" value="WD_REPEATS_REGION"/>
    <property type="match status" value="1"/>
</dbReference>
<evidence type="ECO:0000259" key="5">
    <source>
        <dbReference type="SMART" id="SM01166"/>
    </source>
</evidence>
<dbReference type="InterPro" id="IPR036322">
    <property type="entry name" value="WD40_repeat_dom_sf"/>
</dbReference>
<dbReference type="InterPro" id="IPR001680">
    <property type="entry name" value="WD40_rpt"/>
</dbReference>
<feature type="repeat" description="WD" evidence="3">
    <location>
        <begin position="124"/>
        <end position="166"/>
    </location>
</feature>
<keyword evidence="6" id="KW-1185">Reference proteome</keyword>
<dbReference type="SMART" id="SM00320">
    <property type="entry name" value="WD40"/>
    <property type="match status" value="2"/>
</dbReference>
<dbReference type="InterPro" id="IPR015048">
    <property type="entry name" value="DUF1899"/>
</dbReference>
<keyword evidence="2 4" id="KW-0677">Repeat</keyword>
<comment type="similarity">
    <text evidence="4">Belongs to the WD repeat coronin family.</text>
</comment>
<dbReference type="Pfam" id="PF08953">
    <property type="entry name" value="DUF1899"/>
    <property type="match status" value="1"/>
</dbReference>
<evidence type="ECO:0000313" key="6">
    <source>
        <dbReference type="Proteomes" id="UP000887574"/>
    </source>
</evidence>
<feature type="domain" description="DUF1899" evidence="5">
    <location>
        <begin position="17"/>
        <end position="80"/>
    </location>
</feature>
<dbReference type="InterPro" id="IPR015505">
    <property type="entry name" value="Coronin"/>
</dbReference>
<dbReference type="PANTHER" id="PTHR10856:SF0">
    <property type="entry name" value="CORONIN"/>
    <property type="match status" value="1"/>
</dbReference>
<evidence type="ECO:0000256" key="1">
    <source>
        <dbReference type="ARBA" id="ARBA00022574"/>
    </source>
</evidence>
<evidence type="ECO:0000256" key="2">
    <source>
        <dbReference type="ARBA" id="ARBA00022737"/>
    </source>
</evidence>
<evidence type="ECO:0000256" key="3">
    <source>
        <dbReference type="PROSITE-ProRule" id="PRU00221"/>
    </source>
</evidence>
<name>A0A915D1Z0_9BILA</name>
<reference evidence="7" key="1">
    <citation type="submission" date="2022-11" db="UniProtKB">
        <authorList>
            <consortium name="WormBaseParasite"/>
        </authorList>
    </citation>
    <scope>IDENTIFICATION</scope>
</reference>
<dbReference type="InterPro" id="IPR015943">
    <property type="entry name" value="WD40/YVTN_repeat-like_dom_sf"/>
</dbReference>
<dbReference type="WBParaSite" id="jg15064">
    <property type="protein sequence ID" value="jg15064"/>
    <property type="gene ID" value="jg15064"/>
</dbReference>
<sequence length="363" mass="41001">MKKILGSIGKWIDLKMSIVRQSKFRHVFCKPVKHESCMSDIKITEITWDSLFCAVNPKFIAIINKGSGGPFLVLPVNKIGRVDKEYPLLMHIEHPVWKCNTTTKVWLIPDKGLTKILSEPVVELCGHQKRVNTLQWHPSANNILLTAGGENKLLLWNVGTGEALLEIAGHPDQIWSIAFNYDGSQIVTTCKDRMIRVIDSHSGDVISEGLGHEGVKPQRGWRIITTGFTKRSERLYALRSVDNLGEPIIQEELDTSNGVLVPFVDDDTGLVYLCGKGDCAIRYYEVNNEYPFMHYINTHTTSEPQRGLAFMPKRGVNSIENEINRIYKVTTKELWMFFNSLCLANLTFGNQICTLILKALCPL</sequence>
<evidence type="ECO:0000256" key="4">
    <source>
        <dbReference type="RuleBase" id="RU280818"/>
    </source>
</evidence>
<dbReference type="AlphaFoldDB" id="A0A915D1Z0"/>
<feature type="repeat" description="WD" evidence="3">
    <location>
        <begin position="167"/>
        <end position="208"/>
    </location>
</feature>
<dbReference type="GO" id="GO:0051015">
    <property type="term" value="F:actin filament binding"/>
    <property type="evidence" value="ECO:0007669"/>
    <property type="project" value="TreeGrafter"/>
</dbReference>
<keyword evidence="1 3" id="KW-0853">WD repeat</keyword>
<dbReference type="GO" id="GO:0007015">
    <property type="term" value="P:actin filament organization"/>
    <property type="evidence" value="ECO:0007669"/>
    <property type="project" value="TreeGrafter"/>
</dbReference>
<dbReference type="Pfam" id="PF00400">
    <property type="entry name" value="WD40"/>
    <property type="match status" value="2"/>
</dbReference>
<dbReference type="PANTHER" id="PTHR10856">
    <property type="entry name" value="CORONIN"/>
    <property type="match status" value="1"/>
</dbReference>
<organism evidence="6 7">
    <name type="scientific">Ditylenchus dipsaci</name>
    <dbReference type="NCBI Taxonomy" id="166011"/>
    <lineage>
        <taxon>Eukaryota</taxon>
        <taxon>Metazoa</taxon>
        <taxon>Ecdysozoa</taxon>
        <taxon>Nematoda</taxon>
        <taxon>Chromadorea</taxon>
        <taxon>Rhabditida</taxon>
        <taxon>Tylenchina</taxon>
        <taxon>Tylenchomorpha</taxon>
        <taxon>Sphaerularioidea</taxon>
        <taxon>Anguinidae</taxon>
        <taxon>Anguininae</taxon>
        <taxon>Ditylenchus</taxon>
    </lineage>
</organism>
<dbReference type="SMART" id="SM01166">
    <property type="entry name" value="DUF1899"/>
    <property type="match status" value="1"/>
</dbReference>
<protein>
    <recommendedName>
        <fullName evidence="4">Coronin</fullName>
    </recommendedName>
</protein>
<evidence type="ECO:0000313" key="7">
    <source>
        <dbReference type="WBParaSite" id="jg15064"/>
    </source>
</evidence>
<dbReference type="PROSITE" id="PS50082">
    <property type="entry name" value="WD_REPEATS_2"/>
    <property type="match status" value="2"/>
</dbReference>
<accession>A0A915D1Z0</accession>
<proteinExistence type="inferred from homology"/>